<keyword evidence="3" id="KW-0238">DNA-binding</keyword>
<dbReference type="PRINTS" id="PR00039">
    <property type="entry name" value="HTHLYSR"/>
</dbReference>
<dbReference type="InterPro" id="IPR058163">
    <property type="entry name" value="LysR-type_TF_proteobact-type"/>
</dbReference>
<dbReference type="Pfam" id="PF00126">
    <property type="entry name" value="HTH_1"/>
    <property type="match status" value="1"/>
</dbReference>
<comment type="similarity">
    <text evidence="1">Belongs to the LysR transcriptional regulatory family.</text>
</comment>
<dbReference type="PROSITE" id="PS50931">
    <property type="entry name" value="HTH_LYSR"/>
    <property type="match status" value="1"/>
</dbReference>
<feature type="domain" description="HTH lysR-type" evidence="5">
    <location>
        <begin position="1"/>
        <end position="60"/>
    </location>
</feature>
<name>A0A2N4Z126_KLEVA</name>
<evidence type="ECO:0000256" key="2">
    <source>
        <dbReference type="ARBA" id="ARBA00023015"/>
    </source>
</evidence>
<evidence type="ECO:0000256" key="1">
    <source>
        <dbReference type="ARBA" id="ARBA00009437"/>
    </source>
</evidence>
<dbReference type="Proteomes" id="UP000234412">
    <property type="component" value="Unassembled WGS sequence"/>
</dbReference>
<dbReference type="InterPro" id="IPR005119">
    <property type="entry name" value="LysR_subst-bd"/>
</dbReference>
<protein>
    <submittedName>
        <fullName evidence="6">LysR family transcriptional regulator</fullName>
    </submittedName>
</protein>
<evidence type="ECO:0000313" key="7">
    <source>
        <dbReference type="Proteomes" id="UP000234412"/>
    </source>
</evidence>
<evidence type="ECO:0000259" key="5">
    <source>
        <dbReference type="PROSITE" id="PS50931"/>
    </source>
</evidence>
<dbReference type="Pfam" id="PF03466">
    <property type="entry name" value="LysR_substrate"/>
    <property type="match status" value="1"/>
</dbReference>
<evidence type="ECO:0000256" key="3">
    <source>
        <dbReference type="ARBA" id="ARBA00023125"/>
    </source>
</evidence>
<keyword evidence="4" id="KW-0804">Transcription</keyword>
<accession>A0A2N4Z126</accession>
<dbReference type="FunFam" id="1.10.10.10:FF:000001">
    <property type="entry name" value="LysR family transcriptional regulator"/>
    <property type="match status" value="1"/>
</dbReference>
<dbReference type="InterPro" id="IPR036388">
    <property type="entry name" value="WH-like_DNA-bd_sf"/>
</dbReference>
<dbReference type="RefSeq" id="WP_131008443.1">
    <property type="nucleotide sequence ID" value="NZ_BIHA01000001.1"/>
</dbReference>
<keyword evidence="2" id="KW-0805">Transcription regulation</keyword>
<reference evidence="6 7" key="2">
    <citation type="submission" date="2018-01" db="EMBL/GenBank/DDBJ databases">
        <title>Genomic study of Klebsiella pneumoniae.</title>
        <authorList>
            <person name="Yang Y."/>
            <person name="Bicalho R."/>
        </authorList>
    </citation>
    <scope>NUCLEOTIDE SEQUENCE [LARGE SCALE GENOMIC DNA]</scope>
    <source>
        <strain evidence="6 7">A8</strain>
    </source>
</reference>
<sequence length="295" mass="32361">MNNKLTAIATFLRVAEAGSFSAAARQLGMKQSAVSQQIAALEQELGVVLLHRTTRAMMLTEQGEHYRRDMQRVLNAMQEAERRLNPAEPQFQGRVHVQLPSGLGSLLLPHLLALQIQYPELHLMLSLDDRIADLVTEGVDVALRLGHEPPPSHAARVLARIETALFAAPGHYAVQSVDDLAACPHVRFSGLPLDVPLRIISADETRDVQVKTVFRANTSDALLQALESGIGIGGMQRPLAARALRAGRLVPILADWRLPDRFLYAVYPDARFIPPRVRSVIALIEARLPELAVGS</sequence>
<dbReference type="InterPro" id="IPR000847">
    <property type="entry name" value="LysR_HTH_N"/>
</dbReference>
<evidence type="ECO:0000256" key="4">
    <source>
        <dbReference type="ARBA" id="ARBA00023163"/>
    </source>
</evidence>
<reference evidence="6 7" key="1">
    <citation type="submission" date="2017-11" db="EMBL/GenBank/DDBJ databases">
        <authorList>
            <person name="Han C.G."/>
        </authorList>
    </citation>
    <scope>NUCLEOTIDE SEQUENCE [LARGE SCALE GENOMIC DNA]</scope>
    <source>
        <strain evidence="6 7">A8</strain>
    </source>
</reference>
<dbReference type="AlphaFoldDB" id="A0A2N4Z126"/>
<gene>
    <name evidence="6" type="ORF">CWN47_14815</name>
</gene>
<dbReference type="InterPro" id="IPR036390">
    <property type="entry name" value="WH_DNA-bd_sf"/>
</dbReference>
<proteinExistence type="inferred from homology"/>
<dbReference type="EMBL" id="PIDP01000472">
    <property type="protein sequence ID" value="PLM94312.1"/>
    <property type="molecule type" value="Genomic_DNA"/>
</dbReference>
<dbReference type="GO" id="GO:0003700">
    <property type="term" value="F:DNA-binding transcription factor activity"/>
    <property type="evidence" value="ECO:0007669"/>
    <property type="project" value="InterPro"/>
</dbReference>
<dbReference type="SUPFAM" id="SSF53850">
    <property type="entry name" value="Periplasmic binding protein-like II"/>
    <property type="match status" value="1"/>
</dbReference>
<dbReference type="SUPFAM" id="SSF46785">
    <property type="entry name" value="Winged helix' DNA-binding domain"/>
    <property type="match status" value="1"/>
</dbReference>
<dbReference type="Gene3D" id="3.40.190.290">
    <property type="match status" value="1"/>
</dbReference>
<dbReference type="CDD" id="cd08422">
    <property type="entry name" value="PBP2_CrgA_like"/>
    <property type="match status" value="1"/>
</dbReference>
<dbReference type="PANTHER" id="PTHR30537">
    <property type="entry name" value="HTH-TYPE TRANSCRIPTIONAL REGULATOR"/>
    <property type="match status" value="1"/>
</dbReference>
<comment type="caution">
    <text evidence="6">The sequence shown here is derived from an EMBL/GenBank/DDBJ whole genome shotgun (WGS) entry which is preliminary data.</text>
</comment>
<evidence type="ECO:0000313" key="6">
    <source>
        <dbReference type="EMBL" id="PLM94312.1"/>
    </source>
</evidence>
<dbReference type="Gene3D" id="1.10.10.10">
    <property type="entry name" value="Winged helix-like DNA-binding domain superfamily/Winged helix DNA-binding domain"/>
    <property type="match status" value="1"/>
</dbReference>
<dbReference type="GO" id="GO:0003677">
    <property type="term" value="F:DNA binding"/>
    <property type="evidence" value="ECO:0007669"/>
    <property type="project" value="UniProtKB-KW"/>
</dbReference>
<organism evidence="6 7">
    <name type="scientific">Klebsiella variicola</name>
    <dbReference type="NCBI Taxonomy" id="244366"/>
    <lineage>
        <taxon>Bacteria</taxon>
        <taxon>Pseudomonadati</taxon>
        <taxon>Pseudomonadota</taxon>
        <taxon>Gammaproteobacteria</taxon>
        <taxon>Enterobacterales</taxon>
        <taxon>Enterobacteriaceae</taxon>
        <taxon>Klebsiella/Raoultella group</taxon>
        <taxon>Klebsiella</taxon>
        <taxon>Klebsiella pneumoniae complex</taxon>
    </lineage>
</organism>
<dbReference type="PANTHER" id="PTHR30537:SF5">
    <property type="entry name" value="HTH-TYPE TRANSCRIPTIONAL ACTIVATOR TTDR-RELATED"/>
    <property type="match status" value="1"/>
</dbReference>